<name>A0ABW6R5Z2_9NOCA</name>
<evidence type="ECO:0000313" key="4">
    <source>
        <dbReference type="EMBL" id="MFF3228140.1"/>
    </source>
</evidence>
<dbReference type="SUPFAM" id="SSF51679">
    <property type="entry name" value="Bacterial luciferase-like"/>
    <property type="match status" value="1"/>
</dbReference>
<dbReference type="Proteomes" id="UP001601948">
    <property type="component" value="Unassembled WGS sequence"/>
</dbReference>
<evidence type="ECO:0000313" key="5">
    <source>
        <dbReference type="Proteomes" id="UP001601948"/>
    </source>
</evidence>
<dbReference type="InterPro" id="IPR050564">
    <property type="entry name" value="F420-G6PD/mer"/>
</dbReference>
<evidence type="ECO:0000256" key="1">
    <source>
        <dbReference type="ARBA" id="ARBA00023002"/>
    </source>
</evidence>
<organism evidence="4 5">
    <name type="scientific">Nocardia suismassiliense</name>
    <dbReference type="NCBI Taxonomy" id="2077092"/>
    <lineage>
        <taxon>Bacteria</taxon>
        <taxon>Bacillati</taxon>
        <taxon>Actinomycetota</taxon>
        <taxon>Actinomycetes</taxon>
        <taxon>Mycobacteriales</taxon>
        <taxon>Nocardiaceae</taxon>
        <taxon>Nocardia</taxon>
    </lineage>
</organism>
<dbReference type="GO" id="GO:0016491">
    <property type="term" value="F:oxidoreductase activity"/>
    <property type="evidence" value="ECO:0007669"/>
    <property type="project" value="UniProtKB-KW"/>
</dbReference>
<evidence type="ECO:0000256" key="2">
    <source>
        <dbReference type="SAM" id="MobiDB-lite"/>
    </source>
</evidence>
<reference evidence="4 5" key="1">
    <citation type="submission" date="2024-10" db="EMBL/GenBank/DDBJ databases">
        <title>The Natural Products Discovery Center: Release of the First 8490 Sequenced Strains for Exploring Actinobacteria Biosynthetic Diversity.</title>
        <authorList>
            <person name="Kalkreuter E."/>
            <person name="Kautsar S.A."/>
            <person name="Yang D."/>
            <person name="Bader C.D."/>
            <person name="Teijaro C.N."/>
            <person name="Fluegel L."/>
            <person name="Davis C.M."/>
            <person name="Simpson J.R."/>
            <person name="Lauterbach L."/>
            <person name="Steele A.D."/>
            <person name="Gui C."/>
            <person name="Meng S."/>
            <person name="Li G."/>
            <person name="Viehrig K."/>
            <person name="Ye F."/>
            <person name="Su P."/>
            <person name="Kiefer A.F."/>
            <person name="Nichols A."/>
            <person name="Cepeda A.J."/>
            <person name="Yan W."/>
            <person name="Fan B."/>
            <person name="Jiang Y."/>
            <person name="Adhikari A."/>
            <person name="Zheng C.-J."/>
            <person name="Schuster L."/>
            <person name="Cowan T.M."/>
            <person name="Smanski M.J."/>
            <person name="Chevrette M.G."/>
            <person name="De Carvalho L.P.S."/>
            <person name="Shen B."/>
        </authorList>
    </citation>
    <scope>NUCLEOTIDE SEQUENCE [LARGE SCALE GENOMIC DNA]</scope>
    <source>
        <strain evidence="4 5">NPDC003040</strain>
    </source>
</reference>
<dbReference type="PANTHER" id="PTHR43244">
    <property type="match status" value="1"/>
</dbReference>
<gene>
    <name evidence="4" type="ORF">ACFYV7_35465</name>
</gene>
<dbReference type="PANTHER" id="PTHR43244:SF1">
    <property type="entry name" value="5,10-METHYLENETETRAHYDROMETHANOPTERIN REDUCTASE"/>
    <property type="match status" value="1"/>
</dbReference>
<sequence length="307" mass="33360">MTGKHLRCGIYLPPFGPFGDPRSLVDLAVRAEAAGWDGVFLWDHLLGEAMPIADPWTTLGAIAQATNRIRLGTTVTPLARRRPWVVARHAATLSALSNGRFILGTGLGSDESGDFSRFGEPDDLRTRSAMFDEGLDIVRAMWSGQTYQHTGPHYEVRLEATTPEPHHIPIWVASSTNNPKVIRRAARHDGIFPNPEDHTITPGELAGIVAAVDSVGRSTEGGFDVVIAGNASPAWNEPIKVDVAGLTQAGMTWWMESLIHYDPLELSLEIVDAGPPQIRSETSPIGQPRSRSPAGRYPPGMRRLGSR</sequence>
<comment type="caution">
    <text evidence="4">The sequence shown here is derived from an EMBL/GenBank/DDBJ whole genome shotgun (WGS) entry which is preliminary data.</text>
</comment>
<keyword evidence="5" id="KW-1185">Reference proteome</keyword>
<dbReference type="EMBL" id="JBIAPI010000013">
    <property type="protein sequence ID" value="MFF3228140.1"/>
    <property type="molecule type" value="Genomic_DNA"/>
</dbReference>
<protein>
    <submittedName>
        <fullName evidence="4">LLM class flavin-dependent oxidoreductase</fullName>
        <ecNumber evidence="4">1.-.-.-</ecNumber>
    </submittedName>
</protein>
<dbReference type="InterPro" id="IPR011251">
    <property type="entry name" value="Luciferase-like_dom"/>
</dbReference>
<dbReference type="RefSeq" id="WP_387724706.1">
    <property type="nucleotide sequence ID" value="NZ_JBIAPI010000013.1"/>
</dbReference>
<dbReference type="Gene3D" id="3.20.20.30">
    <property type="entry name" value="Luciferase-like domain"/>
    <property type="match status" value="1"/>
</dbReference>
<dbReference type="InterPro" id="IPR036661">
    <property type="entry name" value="Luciferase-like_sf"/>
</dbReference>
<dbReference type="EC" id="1.-.-.-" evidence="4"/>
<keyword evidence="1 4" id="KW-0560">Oxidoreductase</keyword>
<accession>A0ABW6R5Z2</accession>
<dbReference type="Pfam" id="PF00296">
    <property type="entry name" value="Bac_luciferase"/>
    <property type="match status" value="1"/>
</dbReference>
<proteinExistence type="predicted"/>
<feature type="domain" description="Luciferase-like" evidence="3">
    <location>
        <begin position="20"/>
        <end position="232"/>
    </location>
</feature>
<feature type="region of interest" description="Disordered" evidence="2">
    <location>
        <begin position="277"/>
        <end position="307"/>
    </location>
</feature>
<evidence type="ECO:0000259" key="3">
    <source>
        <dbReference type="Pfam" id="PF00296"/>
    </source>
</evidence>